<keyword evidence="2" id="KW-1133">Transmembrane helix</keyword>
<dbReference type="EMBL" id="BAUT01000037">
    <property type="protein sequence ID" value="GAE27015.1"/>
    <property type="molecule type" value="Genomic_DNA"/>
</dbReference>
<protein>
    <recommendedName>
        <fullName evidence="3">DUF5067 domain-containing protein</fullName>
    </recommendedName>
</protein>
<name>W4Q4Z5_9BACI</name>
<keyword evidence="5" id="KW-1185">Reference proteome</keyword>
<keyword evidence="2" id="KW-0472">Membrane</keyword>
<gene>
    <name evidence="4" type="ORF">JCM9140_3126</name>
</gene>
<evidence type="ECO:0000259" key="3">
    <source>
        <dbReference type="Pfam" id="PF16729"/>
    </source>
</evidence>
<evidence type="ECO:0000313" key="5">
    <source>
        <dbReference type="Proteomes" id="UP000018890"/>
    </source>
</evidence>
<dbReference type="RefSeq" id="WP_052002274.1">
    <property type="nucleotide sequence ID" value="NZ_BAUT01000037.1"/>
</dbReference>
<evidence type="ECO:0000256" key="2">
    <source>
        <dbReference type="SAM" id="Phobius"/>
    </source>
</evidence>
<feature type="compositionally biased region" description="Acidic residues" evidence="1">
    <location>
        <begin position="48"/>
        <end position="63"/>
    </location>
</feature>
<sequence length="196" mass="22693">MKKVIYKKWWFWVVAFFVVLIIYGAITGVNQAKEGIANQEGTAPVETEQPEEVEQEPEEPETQEETLEKVIELDEQLLFGEFTVNMNQVHVYEAEDNIFAEVSFNWLNQAADGKKMFMSITLLSVYQGENDLEETTGAWDVENRNRSDVYFPNAENGAHKVSLTYKLENKEDPLELVFTPLNEFDEERQEITINID</sequence>
<feature type="region of interest" description="Disordered" evidence="1">
    <location>
        <begin position="37"/>
        <end position="63"/>
    </location>
</feature>
<evidence type="ECO:0000256" key="1">
    <source>
        <dbReference type="SAM" id="MobiDB-lite"/>
    </source>
</evidence>
<organism evidence="4 5">
    <name type="scientific">Halalkalibacter wakoensis JCM 9140</name>
    <dbReference type="NCBI Taxonomy" id="1236970"/>
    <lineage>
        <taxon>Bacteria</taxon>
        <taxon>Bacillati</taxon>
        <taxon>Bacillota</taxon>
        <taxon>Bacilli</taxon>
        <taxon>Bacillales</taxon>
        <taxon>Bacillaceae</taxon>
        <taxon>Halalkalibacter</taxon>
    </lineage>
</organism>
<evidence type="ECO:0000313" key="4">
    <source>
        <dbReference type="EMBL" id="GAE27015.1"/>
    </source>
</evidence>
<dbReference type="InterPro" id="IPR031989">
    <property type="entry name" value="DUF5067"/>
</dbReference>
<dbReference type="Pfam" id="PF16729">
    <property type="entry name" value="DUF5067"/>
    <property type="match status" value="1"/>
</dbReference>
<dbReference type="AlphaFoldDB" id="W4Q4Z5"/>
<dbReference type="Proteomes" id="UP000018890">
    <property type="component" value="Unassembled WGS sequence"/>
</dbReference>
<accession>W4Q4Z5</accession>
<reference evidence="4" key="1">
    <citation type="journal article" date="2014" name="Genome Announc.">
        <title>Draft Genome Sequences of Three Alkaliphilic Bacillus Strains, Bacillus wakoensis JCM 9140T, Bacillus akibai JCM 9157T, and Bacillus hemicellulosilyticus JCM 9152T.</title>
        <authorList>
            <person name="Yuki M."/>
            <person name="Oshima K."/>
            <person name="Suda W."/>
            <person name="Oshida Y."/>
            <person name="Kitamura K."/>
            <person name="Iida T."/>
            <person name="Hattori M."/>
            <person name="Ohkuma M."/>
        </authorList>
    </citation>
    <scope>NUCLEOTIDE SEQUENCE [LARGE SCALE GENOMIC DNA]</scope>
    <source>
        <strain evidence="4">JCM 9140</strain>
    </source>
</reference>
<keyword evidence="2" id="KW-0812">Transmembrane</keyword>
<feature type="transmembrane region" description="Helical" evidence="2">
    <location>
        <begin position="9"/>
        <end position="26"/>
    </location>
</feature>
<comment type="caution">
    <text evidence="4">The sequence shown here is derived from an EMBL/GenBank/DDBJ whole genome shotgun (WGS) entry which is preliminary data.</text>
</comment>
<proteinExistence type="predicted"/>
<feature type="domain" description="DUF5067" evidence="3">
    <location>
        <begin position="63"/>
        <end position="179"/>
    </location>
</feature>